<proteinExistence type="predicted"/>
<dbReference type="AlphaFoldDB" id="A0A6J8E6W0"/>
<protein>
    <submittedName>
        <fullName evidence="2">Uncharacterized protein</fullName>
    </submittedName>
</protein>
<organism evidence="2 3">
    <name type="scientific">Mytilus coruscus</name>
    <name type="common">Sea mussel</name>
    <dbReference type="NCBI Taxonomy" id="42192"/>
    <lineage>
        <taxon>Eukaryota</taxon>
        <taxon>Metazoa</taxon>
        <taxon>Spiralia</taxon>
        <taxon>Lophotrochozoa</taxon>
        <taxon>Mollusca</taxon>
        <taxon>Bivalvia</taxon>
        <taxon>Autobranchia</taxon>
        <taxon>Pteriomorphia</taxon>
        <taxon>Mytilida</taxon>
        <taxon>Mytiloidea</taxon>
        <taxon>Mytilidae</taxon>
        <taxon>Mytilinae</taxon>
        <taxon>Mytilus</taxon>
    </lineage>
</organism>
<keyword evidence="3" id="KW-1185">Reference proteome</keyword>
<dbReference type="OrthoDB" id="2286242at2759"/>
<gene>
    <name evidence="2" type="ORF">MCOR_48511</name>
</gene>
<sequence>MILNSIPQPAINWESTNLVDKWKKFQQDVHVDLIFEGSLADKDEKVKITYLLLWIGDKGSSQKMIKKLTLCLLDVNSKKDNDHCNQRSVRNSQPQQTVNDTRDKCGNFGSSHSRRQVCPAKGKMCNSCHNWNHFSKVCCQVVRDNSIPQPAINWESTNLVDKWKKFQQHVDLIFEGPLADKDEKCGNFGSSHSRRQVCPAKAKMCNSCHKWNHFSKACCSTKSACRTS</sequence>
<dbReference type="Proteomes" id="UP000507470">
    <property type="component" value="Unassembled WGS sequence"/>
</dbReference>
<evidence type="ECO:0000313" key="3">
    <source>
        <dbReference type="Proteomes" id="UP000507470"/>
    </source>
</evidence>
<evidence type="ECO:0000313" key="2">
    <source>
        <dbReference type="EMBL" id="CAC5415848.1"/>
    </source>
</evidence>
<dbReference type="EMBL" id="CACVKT020008520">
    <property type="protein sequence ID" value="CAC5415848.1"/>
    <property type="molecule type" value="Genomic_DNA"/>
</dbReference>
<feature type="compositionally biased region" description="Polar residues" evidence="1">
    <location>
        <begin position="86"/>
        <end position="99"/>
    </location>
</feature>
<feature type="region of interest" description="Disordered" evidence="1">
    <location>
        <begin position="80"/>
        <end position="104"/>
    </location>
</feature>
<name>A0A6J8E6W0_MYTCO</name>
<accession>A0A6J8E6W0</accession>
<evidence type="ECO:0000256" key="1">
    <source>
        <dbReference type="SAM" id="MobiDB-lite"/>
    </source>
</evidence>
<reference evidence="2 3" key="1">
    <citation type="submission" date="2020-06" db="EMBL/GenBank/DDBJ databases">
        <authorList>
            <person name="Li R."/>
            <person name="Bekaert M."/>
        </authorList>
    </citation>
    <scope>NUCLEOTIDE SEQUENCE [LARGE SCALE GENOMIC DNA]</scope>
    <source>
        <strain evidence="3">wild</strain>
    </source>
</reference>